<evidence type="ECO:0000313" key="3">
    <source>
        <dbReference type="Proteomes" id="UP000054988"/>
    </source>
</evidence>
<comment type="caution">
    <text evidence="2">The sequence shown here is derived from an EMBL/GenBank/DDBJ whole genome shotgun (WGS) entry which is preliminary data.</text>
</comment>
<feature type="compositionally biased region" description="Acidic residues" evidence="1">
    <location>
        <begin position="534"/>
        <end position="562"/>
    </location>
</feature>
<dbReference type="AlphaFoldDB" id="A0A0W0GD14"/>
<name>A0A0W0GD14_MONRR</name>
<dbReference type="InterPro" id="IPR018247">
    <property type="entry name" value="EF_Hand_1_Ca_BS"/>
</dbReference>
<proteinExistence type="predicted"/>
<gene>
    <name evidence="2" type="ORF">WG66_960</name>
</gene>
<evidence type="ECO:0000256" key="1">
    <source>
        <dbReference type="SAM" id="MobiDB-lite"/>
    </source>
</evidence>
<protein>
    <recommendedName>
        <fullName evidence="4">EF-hand domain-containing protein</fullName>
    </recommendedName>
</protein>
<feature type="compositionally biased region" description="Acidic residues" evidence="1">
    <location>
        <begin position="734"/>
        <end position="747"/>
    </location>
</feature>
<dbReference type="EMBL" id="LATX01000336">
    <property type="protein sequence ID" value="KTB46469.1"/>
    <property type="molecule type" value="Genomic_DNA"/>
</dbReference>
<sequence>MATEIDSANAQVSMEKILKQVNEWIKEEGDPGKSGDRTRKILKHLKLGLAFADAVAGVNEYAAAAVKTFAVLVDNELTRRKNREEFVAVYQIFASTLFLVQYLGKVELEAITGKLDECFKDLNDQMKDFGALCLVYYKKYQHAFIRFIRAKEFEGRLKGFTEQVRDIGERITTLLVAHTTAVTIKTQIDVKHILSIVSKLSKASTKPEMKADKIIKEAGGKALEDDKIANIAEAFGERPTSQTKSLLNQNLQDLLDANRQEFIKKLDEATGTITAKIEQAQVEIIRKLNAGPHNLIEIEEFRIIWKEICGHFRNVFANHNSDDESLRKDNWTLSVLTHIMYHPAIADAIDDDSSGYISVREFNHFLHQKPKDWSFPELFAFWALGWQDCAYDTSQSINHLVRRITRIALQTKVMKDKKEPMEPAMTEYIEAYLELLNAITEITRWSQITGYDRSFAADMEYDEDEMDRLTEEYNTYNKEIFDHVTGDDGNIDTEDEWDFNLKQRFGSRVELWFFPLVLQVLKHQLSKISLEPVSDNDEDSNNEDSNLNEDSDEENSDEEDGEEKIIGYQDYDAEEGSAIGSSGNIGAATPQAKLDDYQWDEMSNILECLLYEFHSRMKIMLRGWRVYKLDNELQANSFCGGIFAGWFKGYNDGSNKKIIARLELLDEDDDFDPEFDSESEDNDASENTTLDALAHRFHNLQESVDHLTAMVQSLLAENRQRNSVNEYLGTGTALEEDPNEEDSGQSH</sequence>
<reference evidence="2 3" key="1">
    <citation type="submission" date="2015-12" db="EMBL/GenBank/DDBJ databases">
        <title>Draft genome sequence of Moniliophthora roreri, the causal agent of frosty pod rot of cacao.</title>
        <authorList>
            <person name="Aime M.C."/>
            <person name="Diaz-Valderrama J.R."/>
            <person name="Kijpornyongpan T."/>
            <person name="Phillips-Mora W."/>
        </authorList>
    </citation>
    <scope>NUCLEOTIDE SEQUENCE [LARGE SCALE GENOMIC DNA]</scope>
    <source>
        <strain evidence="2 3">MCA 2952</strain>
    </source>
</reference>
<dbReference type="PROSITE" id="PS00018">
    <property type="entry name" value="EF_HAND_1"/>
    <property type="match status" value="1"/>
</dbReference>
<organism evidence="2 3">
    <name type="scientific">Moniliophthora roreri</name>
    <name type="common">Frosty pod rot fungus</name>
    <name type="synonym">Monilia roreri</name>
    <dbReference type="NCBI Taxonomy" id="221103"/>
    <lineage>
        <taxon>Eukaryota</taxon>
        <taxon>Fungi</taxon>
        <taxon>Dikarya</taxon>
        <taxon>Basidiomycota</taxon>
        <taxon>Agaricomycotina</taxon>
        <taxon>Agaricomycetes</taxon>
        <taxon>Agaricomycetidae</taxon>
        <taxon>Agaricales</taxon>
        <taxon>Marasmiineae</taxon>
        <taxon>Marasmiaceae</taxon>
        <taxon>Moniliophthora</taxon>
    </lineage>
</organism>
<feature type="region of interest" description="Disordered" evidence="1">
    <location>
        <begin position="532"/>
        <end position="563"/>
    </location>
</feature>
<dbReference type="eggNOG" id="ENOG502SJZ0">
    <property type="taxonomic scope" value="Eukaryota"/>
</dbReference>
<evidence type="ECO:0000313" key="2">
    <source>
        <dbReference type="EMBL" id="KTB46469.1"/>
    </source>
</evidence>
<accession>A0A0W0GD14</accession>
<feature type="region of interest" description="Disordered" evidence="1">
    <location>
        <begin position="726"/>
        <end position="747"/>
    </location>
</feature>
<dbReference type="Proteomes" id="UP000054988">
    <property type="component" value="Unassembled WGS sequence"/>
</dbReference>
<evidence type="ECO:0008006" key="4">
    <source>
        <dbReference type="Google" id="ProtNLM"/>
    </source>
</evidence>